<dbReference type="AlphaFoldDB" id="F5P075"/>
<dbReference type="Proteomes" id="UP000004520">
    <property type="component" value="Unassembled WGS sequence"/>
</dbReference>
<comment type="caution">
    <text evidence="2">The sequence shown here is derived from an EMBL/GenBank/DDBJ whole genome shotgun (WGS) entry which is preliminary data.</text>
</comment>
<keyword evidence="1" id="KW-1133">Transmembrane helix</keyword>
<feature type="transmembrane region" description="Helical" evidence="1">
    <location>
        <begin position="26"/>
        <end position="47"/>
    </location>
</feature>
<name>F5P075_SHIFL</name>
<reference evidence="2 3" key="1">
    <citation type="submission" date="2011-04" db="EMBL/GenBank/DDBJ databases">
        <authorList>
            <person name="Rasko D."/>
            <person name="Redman J."/>
            <person name="Daugherty S.C."/>
            <person name="Tallon L."/>
            <person name="Sadzewicz L."/>
            <person name="Jones K."/>
            <person name="Santana-Cruz I."/>
            <person name="Liu X."/>
        </authorList>
    </citation>
    <scope>NUCLEOTIDE SEQUENCE [LARGE SCALE GENOMIC DNA]</scope>
    <source>
        <strain evidence="2 3">K-227</strain>
    </source>
</reference>
<evidence type="ECO:0000313" key="3">
    <source>
        <dbReference type="Proteomes" id="UP000004520"/>
    </source>
</evidence>
<keyword evidence="1" id="KW-0812">Transmembrane</keyword>
<gene>
    <name evidence="2" type="ORF">SFK227_3831</name>
</gene>
<evidence type="ECO:0000313" key="2">
    <source>
        <dbReference type="EMBL" id="EGK34318.1"/>
    </source>
</evidence>
<accession>F5P075</accession>
<keyword evidence="1" id="KW-0472">Membrane</keyword>
<protein>
    <submittedName>
        <fullName evidence="2">Uncharacterized protein</fullName>
    </submittedName>
</protein>
<sequence>MCFCFFIPSFLAVIIKYDVSLPTKKVTGILLLIVISGSLFSACQFAYKDAKNKKRSVHIY</sequence>
<evidence type="ECO:0000256" key="1">
    <source>
        <dbReference type="SAM" id="Phobius"/>
    </source>
</evidence>
<dbReference type="PATRIC" id="fig|766147.3.peg.3775"/>
<proteinExistence type="predicted"/>
<dbReference type="EMBL" id="AFGY01000048">
    <property type="protein sequence ID" value="EGK34318.1"/>
    <property type="molecule type" value="Genomic_DNA"/>
</dbReference>
<organism evidence="2 3">
    <name type="scientific">Shigella flexneri K-227</name>
    <dbReference type="NCBI Taxonomy" id="766147"/>
    <lineage>
        <taxon>Bacteria</taxon>
        <taxon>Pseudomonadati</taxon>
        <taxon>Pseudomonadota</taxon>
        <taxon>Gammaproteobacteria</taxon>
        <taxon>Enterobacterales</taxon>
        <taxon>Enterobacteriaceae</taxon>
        <taxon>Shigella</taxon>
    </lineage>
</organism>